<keyword evidence="1" id="KW-1133">Transmembrane helix</keyword>
<comment type="caution">
    <text evidence="2">The sequence shown here is derived from an EMBL/GenBank/DDBJ whole genome shotgun (WGS) entry which is preliminary data.</text>
</comment>
<proteinExistence type="predicted"/>
<accession>A0A2S9J031</accession>
<dbReference type="OrthoDB" id="1551066at2"/>
<reference evidence="2 3" key="1">
    <citation type="submission" date="2018-02" db="EMBL/GenBank/DDBJ databases">
        <title>The draft genome of Sphingobacterium sp. 5JN-11.</title>
        <authorList>
            <person name="Liu L."/>
            <person name="Li L."/>
            <person name="Liang L."/>
            <person name="Zhang X."/>
            <person name="Wang T."/>
        </authorList>
    </citation>
    <scope>NUCLEOTIDE SEQUENCE [LARGE SCALE GENOMIC DNA]</scope>
    <source>
        <strain evidence="2 3">5JN-11</strain>
    </source>
</reference>
<organism evidence="2 3">
    <name type="scientific">Sphingobacterium haloxyli</name>
    <dbReference type="NCBI Taxonomy" id="2100533"/>
    <lineage>
        <taxon>Bacteria</taxon>
        <taxon>Pseudomonadati</taxon>
        <taxon>Bacteroidota</taxon>
        <taxon>Sphingobacteriia</taxon>
        <taxon>Sphingobacteriales</taxon>
        <taxon>Sphingobacteriaceae</taxon>
        <taxon>Sphingobacterium</taxon>
    </lineage>
</organism>
<dbReference type="Pfam" id="PF10164">
    <property type="entry name" value="BRI3"/>
    <property type="match status" value="1"/>
</dbReference>
<name>A0A2S9J031_9SPHI</name>
<keyword evidence="1" id="KW-0472">Membrane</keyword>
<dbReference type="EMBL" id="PVBQ01000017">
    <property type="protein sequence ID" value="PRD46146.1"/>
    <property type="molecule type" value="Genomic_DNA"/>
</dbReference>
<dbReference type="InterPro" id="IPR019317">
    <property type="entry name" value="BRI3"/>
</dbReference>
<feature type="transmembrane region" description="Helical" evidence="1">
    <location>
        <begin position="25"/>
        <end position="43"/>
    </location>
</feature>
<gene>
    <name evidence="2" type="ORF">C5745_17140</name>
</gene>
<evidence type="ECO:0000313" key="2">
    <source>
        <dbReference type="EMBL" id="PRD46146.1"/>
    </source>
</evidence>
<dbReference type="AlphaFoldDB" id="A0A2S9J031"/>
<protein>
    <submittedName>
        <fullName evidence="2">Uncharacterized protein</fullName>
    </submittedName>
</protein>
<keyword evidence="1" id="KW-0812">Transmembrane</keyword>
<keyword evidence="3" id="KW-1185">Reference proteome</keyword>
<evidence type="ECO:0000256" key="1">
    <source>
        <dbReference type="SAM" id="Phobius"/>
    </source>
</evidence>
<evidence type="ECO:0000313" key="3">
    <source>
        <dbReference type="Proteomes" id="UP000239711"/>
    </source>
</evidence>
<dbReference type="Proteomes" id="UP000239711">
    <property type="component" value="Unassembled WGS sequence"/>
</dbReference>
<sequence length="60" mass="6685">MSLNQCPYCESSGTASQIKNVYATWQIYVSVFLFPIGLISLVLGKKSKRCYNCGGKWSTN</sequence>